<evidence type="ECO:0000313" key="3">
    <source>
        <dbReference type="Proteomes" id="UP000275727"/>
    </source>
</evidence>
<reference evidence="2 3" key="1">
    <citation type="submission" date="2018-06" db="EMBL/GenBank/DDBJ databases">
        <title>Complete Genome Sequence of the Microcystin-Degrading Bacterium Sphingosinicella microcystinivorans Strain B-9.</title>
        <authorList>
            <person name="Jin H."/>
            <person name="Nishizawa T."/>
            <person name="Guo Y."/>
            <person name="Nishizawa A."/>
            <person name="Park H."/>
            <person name="Kato H."/>
            <person name="Tsuji K."/>
            <person name="Harada K."/>
        </authorList>
    </citation>
    <scope>NUCLEOTIDE SEQUENCE [LARGE SCALE GENOMIC DNA]</scope>
    <source>
        <strain evidence="2 3">B9</strain>
    </source>
</reference>
<proteinExistence type="predicted"/>
<keyword evidence="1" id="KW-0472">Membrane</keyword>
<evidence type="ECO:0000313" key="2">
    <source>
        <dbReference type="EMBL" id="BBE34974.1"/>
    </source>
</evidence>
<keyword evidence="1" id="KW-1133">Transmembrane helix</keyword>
<keyword evidence="1" id="KW-0812">Transmembrane</keyword>
<dbReference type="EMBL" id="AP018711">
    <property type="protein sequence ID" value="BBE34974.1"/>
    <property type="molecule type" value="Genomic_DNA"/>
</dbReference>
<organism evidence="2 3">
    <name type="scientific">Sphingosinicella microcystinivorans</name>
    <dbReference type="NCBI Taxonomy" id="335406"/>
    <lineage>
        <taxon>Bacteria</taxon>
        <taxon>Pseudomonadati</taxon>
        <taxon>Pseudomonadota</taxon>
        <taxon>Alphaproteobacteria</taxon>
        <taxon>Sphingomonadales</taxon>
        <taxon>Sphingosinicellaceae</taxon>
        <taxon>Sphingosinicella</taxon>
    </lineage>
</organism>
<dbReference type="AlphaFoldDB" id="A0AAD1D810"/>
<dbReference type="KEGG" id="smic:SmB9_26320"/>
<feature type="transmembrane region" description="Helical" evidence="1">
    <location>
        <begin position="52"/>
        <end position="69"/>
    </location>
</feature>
<sequence length="115" mass="12500">MLALLEAPLFILASLVLGLPIIANVLPYTFLGTLIGFWPSCVLFGRKRIGDLFLISIIGAILGAALVYLDRSLSFPTIVEPIGNYSPWVGAMFGVLTGYIGWVLMEPQRIGRFDG</sequence>
<dbReference type="Proteomes" id="UP000275727">
    <property type="component" value="Chromosome"/>
</dbReference>
<gene>
    <name evidence="2" type="ORF">SmB9_26320</name>
</gene>
<evidence type="ECO:0000256" key="1">
    <source>
        <dbReference type="SAM" id="Phobius"/>
    </source>
</evidence>
<feature type="transmembrane region" description="Helical" evidence="1">
    <location>
        <begin position="85"/>
        <end position="105"/>
    </location>
</feature>
<name>A0AAD1D810_SPHMI</name>
<accession>A0AAD1D810</accession>
<protein>
    <submittedName>
        <fullName evidence="2">Uncharacterized protein</fullName>
    </submittedName>
</protein>